<evidence type="ECO:0000313" key="4">
    <source>
        <dbReference type="EMBL" id="MBC8599854.1"/>
    </source>
</evidence>
<dbReference type="InterPro" id="IPR014001">
    <property type="entry name" value="Helicase_ATP-bd"/>
</dbReference>
<feature type="domain" description="Helicase ATP-binding" evidence="2">
    <location>
        <begin position="616"/>
        <end position="781"/>
    </location>
</feature>
<dbReference type="InterPro" id="IPR049730">
    <property type="entry name" value="SNF2/RAD54-like_C"/>
</dbReference>
<dbReference type="PROSITE" id="PS51192">
    <property type="entry name" value="HELICASE_ATP_BIND_1"/>
    <property type="match status" value="1"/>
</dbReference>
<dbReference type="InterPro" id="IPR001650">
    <property type="entry name" value="Helicase_C-like"/>
</dbReference>
<evidence type="ECO:0000259" key="3">
    <source>
        <dbReference type="PROSITE" id="PS51194"/>
    </source>
</evidence>
<keyword evidence="1" id="KW-0378">Hydrolase</keyword>
<reference evidence="4 5" key="1">
    <citation type="submission" date="2020-08" db="EMBL/GenBank/DDBJ databases">
        <title>Genome public.</title>
        <authorList>
            <person name="Liu C."/>
            <person name="Sun Q."/>
        </authorList>
    </citation>
    <scope>NUCLEOTIDE SEQUENCE [LARGE SCALE GENOMIC DNA]</scope>
    <source>
        <strain evidence="4 5">BX10</strain>
    </source>
</reference>
<keyword evidence="5" id="KW-1185">Reference proteome</keyword>
<dbReference type="InterPro" id="IPR000330">
    <property type="entry name" value="SNF2_N"/>
</dbReference>
<dbReference type="InterPro" id="IPR013663">
    <property type="entry name" value="Helicase_SWF/SNF/SWI_bac"/>
</dbReference>
<feature type="domain" description="Helicase C-terminal" evidence="3">
    <location>
        <begin position="901"/>
        <end position="1054"/>
    </location>
</feature>
<dbReference type="Pfam" id="PF00271">
    <property type="entry name" value="Helicase_C"/>
    <property type="match status" value="1"/>
</dbReference>
<dbReference type="SMART" id="SM00487">
    <property type="entry name" value="DEXDc"/>
    <property type="match status" value="1"/>
</dbReference>
<evidence type="ECO:0000259" key="2">
    <source>
        <dbReference type="PROSITE" id="PS51192"/>
    </source>
</evidence>
<dbReference type="CDD" id="cd18793">
    <property type="entry name" value="SF2_C_SNF"/>
    <property type="match status" value="1"/>
</dbReference>
<dbReference type="InterPro" id="IPR027417">
    <property type="entry name" value="P-loop_NTPase"/>
</dbReference>
<dbReference type="RefSeq" id="WP_262427933.1">
    <property type="nucleotide sequence ID" value="NZ_JACRTJ010000025.1"/>
</dbReference>
<evidence type="ECO:0000313" key="5">
    <source>
        <dbReference type="Proteomes" id="UP000647491"/>
    </source>
</evidence>
<name>A0ABR7NUR5_9FIRM</name>
<dbReference type="CDD" id="cd18012">
    <property type="entry name" value="DEXQc_arch_SWI2_SNF2"/>
    <property type="match status" value="1"/>
</dbReference>
<dbReference type="InterPro" id="IPR038718">
    <property type="entry name" value="SNF2-like_sf"/>
</dbReference>
<dbReference type="PANTHER" id="PTHR10799">
    <property type="entry name" value="SNF2/RAD54 HELICASE FAMILY"/>
    <property type="match status" value="1"/>
</dbReference>
<dbReference type="Proteomes" id="UP000647491">
    <property type="component" value="Unassembled WGS sequence"/>
</dbReference>
<organism evidence="4 5">
    <name type="scientific">Enterocloster hominis</name>
    <name type="common">ex Liu et al. 2021</name>
    <dbReference type="NCBI Taxonomy" id="2763663"/>
    <lineage>
        <taxon>Bacteria</taxon>
        <taxon>Bacillati</taxon>
        <taxon>Bacillota</taxon>
        <taxon>Clostridia</taxon>
        <taxon>Lachnospirales</taxon>
        <taxon>Lachnospiraceae</taxon>
        <taxon>Enterocloster</taxon>
    </lineage>
</organism>
<dbReference type="SMART" id="SM00490">
    <property type="entry name" value="HELICc"/>
    <property type="match status" value="1"/>
</dbReference>
<dbReference type="EMBL" id="JACRTJ010000025">
    <property type="protein sequence ID" value="MBC8599854.1"/>
    <property type="molecule type" value="Genomic_DNA"/>
</dbReference>
<dbReference type="SUPFAM" id="SSF52540">
    <property type="entry name" value="P-loop containing nucleoside triphosphate hydrolases"/>
    <property type="match status" value="2"/>
</dbReference>
<accession>A0ABR7NUR5</accession>
<sequence length="1068" mass="121841">MEVTGLSADTFWKGETEIRGEVTDGTERYRVRILRKGSQIFDYSCSRVEKNGKRTGYCSLGCHGEGGNTVLCPHGEAVYGAYIRKEGTEGLKPVSTSQKVRFMVREYTNREVGRIMGDGEEGRMKLIPLVSFSRDQIRVRFQIFREKVFPVKDLVTFSQAVEFERFLEYGKGRSFHHSLTAFEEECRPLVLLVLELVGAYRESYAQFKRGALETEPVLKELVLGKSARERFFWILEGRSLECEDPRRQKRSLTVKKENPKICFRVEKTGKDGVKLTVPEEIMAFSGEKHLLVADWGSVCICDQEYTDALTVLMEYTVMGQDAEREIFINDRDMPLFYERVLKKLDMLKLLEVRDLDLESFRPKELKCSFYFDSPGPREVTLRPELSYGDFSFHPLEDENVPREICRDVPGEFRVSQVITRYFKYTEDGTRNLVIRNDDEAVYRLISGGMGQFMELGEIFLSESFKKFRVLPPADVSVRVKAEDRWLDLEVETDGISREELSAILAEYDAGKKFYRMKNGDFLALGDDGLLTVSRLARSLGVEKELAGPAPIRLPMYRAMFLDGMLKEDRSVSFYRDQLFKAVVRGMKDVEDSEFEIPEPFAAVLRGYQKTGYRWLKSLDAYGFGGILADEMGLGKTIQIIALLLDEKRQGGGRTLIVCPASLVYNWENEIARFAPELSVAAAAGSQGEREQLFERLSAEKDGGTDVVITSYDLLKRDLAFYRSMDFRYQIIDEAQYIKNAATQASRAVKSVSARTRFALTGTPMENHLGELWSIFDFLMPGFLFTYQKFKKTFETPIVRDGSREALERLHRMIGPFLLRRLKRDVLKELPSKMETVLYSRMEGEQKRIYTASAAALKERLLAGELETGEDRMQILAELLRLRQICCDPSLCFPRYKGGSAKLETCMELLENGTRAGHKILLFSQFTSMLDVIAGRLSKEKIRFYMLTGATPKGRRMQMVSDFHKDDVMVFLISLKAGGTGLNLTAADVVIHYDPWWNAAAQDQATDRAHRMGQENQVTVFRLVTSHTVEENILKLQERKRDLADSVVTEGTGSFAGLTREDLLAMLDT</sequence>
<evidence type="ECO:0000256" key="1">
    <source>
        <dbReference type="ARBA" id="ARBA00022801"/>
    </source>
</evidence>
<comment type="caution">
    <text evidence="4">The sequence shown here is derived from an EMBL/GenBank/DDBJ whole genome shotgun (WGS) entry which is preliminary data.</text>
</comment>
<dbReference type="Gene3D" id="3.40.50.10810">
    <property type="entry name" value="Tandem AAA-ATPase domain"/>
    <property type="match status" value="1"/>
</dbReference>
<protein>
    <submittedName>
        <fullName evidence="4">SNF2 helicase associated domain-containing protein</fullName>
    </submittedName>
</protein>
<gene>
    <name evidence="4" type="ORF">H8708_11570</name>
</gene>
<dbReference type="Pfam" id="PF00176">
    <property type="entry name" value="SNF2-rel_dom"/>
    <property type="match status" value="1"/>
</dbReference>
<dbReference type="PROSITE" id="PS51194">
    <property type="entry name" value="HELICASE_CTER"/>
    <property type="match status" value="1"/>
</dbReference>
<proteinExistence type="predicted"/>
<dbReference type="Gene3D" id="3.40.50.300">
    <property type="entry name" value="P-loop containing nucleotide triphosphate hydrolases"/>
    <property type="match status" value="1"/>
</dbReference>
<dbReference type="Pfam" id="PF08455">
    <property type="entry name" value="SNF2_assoc"/>
    <property type="match status" value="1"/>
</dbReference>